<comment type="caution">
    <text evidence="4">The sequence shown here is derived from an EMBL/GenBank/DDBJ whole genome shotgun (WGS) entry which is preliminary data.</text>
</comment>
<dbReference type="EMBL" id="DRMH01000056">
    <property type="protein sequence ID" value="HFC97701.1"/>
    <property type="molecule type" value="Genomic_DNA"/>
</dbReference>
<evidence type="ECO:0000313" key="4">
    <source>
        <dbReference type="EMBL" id="HFC97701.1"/>
    </source>
</evidence>
<dbReference type="Gene3D" id="3.40.50.300">
    <property type="entry name" value="P-loop containing nucleotide triphosphate hydrolases"/>
    <property type="match status" value="1"/>
</dbReference>
<dbReference type="GO" id="GO:0016887">
    <property type="term" value="F:ATP hydrolysis activity"/>
    <property type="evidence" value="ECO:0007669"/>
    <property type="project" value="TreeGrafter"/>
</dbReference>
<dbReference type="SUPFAM" id="SSF52540">
    <property type="entry name" value="P-loop containing nucleoside triphosphate hydrolases"/>
    <property type="match status" value="1"/>
</dbReference>
<organism evidence="4">
    <name type="scientific">Thermosulfurimonas dismutans</name>
    <dbReference type="NCBI Taxonomy" id="999894"/>
    <lineage>
        <taxon>Bacteria</taxon>
        <taxon>Pseudomonadati</taxon>
        <taxon>Thermodesulfobacteriota</taxon>
        <taxon>Thermodesulfobacteria</taxon>
        <taxon>Thermodesulfobacteriales</taxon>
        <taxon>Thermodesulfobacteriaceae</taxon>
        <taxon>Thermosulfurimonas</taxon>
    </lineage>
</organism>
<dbReference type="GO" id="GO:0051782">
    <property type="term" value="P:negative regulation of cell division"/>
    <property type="evidence" value="ECO:0007669"/>
    <property type="project" value="TreeGrafter"/>
</dbReference>
<dbReference type="GO" id="GO:0005524">
    <property type="term" value="F:ATP binding"/>
    <property type="evidence" value="ECO:0007669"/>
    <property type="project" value="UniProtKB-KW"/>
</dbReference>
<dbReference type="InterPro" id="IPR027417">
    <property type="entry name" value="P-loop_NTPase"/>
</dbReference>
<dbReference type="Proteomes" id="UP000886043">
    <property type="component" value="Unassembled WGS sequence"/>
</dbReference>
<dbReference type="InterPro" id="IPR050625">
    <property type="entry name" value="ParA/MinD_ATPase"/>
</dbReference>
<dbReference type="PANTHER" id="PTHR43384:SF6">
    <property type="entry name" value="SEPTUM SITE-DETERMINING PROTEIN MIND HOMOLOG, CHLOROPLASTIC"/>
    <property type="match status" value="1"/>
</dbReference>
<sequence length="253" mass="27902">MAVRIALAGKGGTGKTTTAAFLVRFLVETGRGPVLAVDADPNANLNELLGLTVEITLGEIKDELRTRVPESMARGDYMEMRVHEALVEAQGYDLLVMGQPEGPGCYCAAHSFLSQALQKLEKSYAYMVVDNEAGMEHLSRLNMTEIDHLLVVSDASSRGVLTAARIAALVKPLRLNVGHKWLLVNRAPEPVPEALDKYVREMCSREGLKLLAYLPESPELFELEIHQKPIWDLSPDNTFLKKAYNAFEKLLAA</sequence>
<dbReference type="Pfam" id="PF01656">
    <property type="entry name" value="CbiA"/>
    <property type="match status" value="1"/>
</dbReference>
<gene>
    <name evidence="4" type="ORF">ENJ40_04475</name>
</gene>
<dbReference type="InterPro" id="IPR014433">
    <property type="entry name" value="CooC"/>
</dbReference>
<proteinExistence type="predicted"/>
<keyword evidence="1" id="KW-0547">Nucleotide-binding</keyword>
<name>A0A7C3GKE0_9BACT</name>
<dbReference type="GO" id="GO:0009898">
    <property type="term" value="C:cytoplasmic side of plasma membrane"/>
    <property type="evidence" value="ECO:0007669"/>
    <property type="project" value="TreeGrafter"/>
</dbReference>
<dbReference type="InterPro" id="IPR002586">
    <property type="entry name" value="CobQ/CobB/MinD/ParA_Nub-bd_dom"/>
</dbReference>
<reference evidence="4" key="1">
    <citation type="journal article" date="2020" name="mSystems">
        <title>Genome- and Community-Level Interaction Insights into Carbon Utilization and Element Cycling Functions of Hydrothermarchaeota in Hydrothermal Sediment.</title>
        <authorList>
            <person name="Zhou Z."/>
            <person name="Liu Y."/>
            <person name="Xu W."/>
            <person name="Pan J."/>
            <person name="Luo Z.H."/>
            <person name="Li M."/>
        </authorList>
    </citation>
    <scope>NUCLEOTIDE SEQUENCE [LARGE SCALE GENOMIC DNA]</scope>
    <source>
        <strain evidence="4">HyVt-483</strain>
    </source>
</reference>
<feature type="domain" description="CobQ/CobB/MinD/ParA nucleotide binding" evidence="3">
    <location>
        <begin position="7"/>
        <end position="230"/>
    </location>
</feature>
<dbReference type="PIRSF" id="PIRSF005647">
    <property type="entry name" value="CooC"/>
    <property type="match status" value="1"/>
</dbReference>
<accession>A0A7C3GKE0</accession>
<evidence type="ECO:0000256" key="2">
    <source>
        <dbReference type="ARBA" id="ARBA00022840"/>
    </source>
</evidence>
<dbReference type="AlphaFoldDB" id="A0A7C3GKE0"/>
<dbReference type="GO" id="GO:0005829">
    <property type="term" value="C:cytosol"/>
    <property type="evidence" value="ECO:0007669"/>
    <property type="project" value="TreeGrafter"/>
</dbReference>
<evidence type="ECO:0000259" key="3">
    <source>
        <dbReference type="Pfam" id="PF01656"/>
    </source>
</evidence>
<keyword evidence="2" id="KW-0067">ATP-binding</keyword>
<protein>
    <submittedName>
        <fullName evidence="4">Carbon monoxide dehydrogenase</fullName>
    </submittedName>
</protein>
<evidence type="ECO:0000256" key="1">
    <source>
        <dbReference type="ARBA" id="ARBA00022741"/>
    </source>
</evidence>
<dbReference type="PANTHER" id="PTHR43384">
    <property type="entry name" value="SEPTUM SITE-DETERMINING PROTEIN MIND HOMOLOG, CHLOROPLASTIC-RELATED"/>
    <property type="match status" value="1"/>
</dbReference>